<dbReference type="HGNC" id="HGNC:7873">
    <property type="gene designation" value="NOS2"/>
</dbReference>
<evidence type="ECO:0000256" key="1">
    <source>
        <dbReference type="SAM" id="MobiDB-lite"/>
    </source>
</evidence>
<reference evidence="2" key="5">
    <citation type="submission" date="2025-09" db="UniProtKB">
        <authorList>
            <consortium name="Ensembl"/>
        </authorList>
    </citation>
    <scope>IDENTIFICATION</scope>
</reference>
<protein>
    <submittedName>
        <fullName evidence="2">Nitric oxide synthase 2</fullName>
    </submittedName>
</protein>
<dbReference type="OpenTargets" id="ENSG00000007171"/>
<name>A0A8V8TMI7_HUMAN</name>
<reference evidence="2 3" key="1">
    <citation type="journal article" date="2001" name="Nature">
        <title>Initial sequencing and analysis of the human genome.</title>
        <authorList>
            <consortium name="International Human Genome Sequencing Consortium"/>
            <person name="Lander E.S."/>
            <person name="Linton L.M."/>
            <person name="Birren B."/>
            <person name="Nusbaum C."/>
            <person name="Zody M.C."/>
            <person name="Baldwin J."/>
            <person name="Devon K."/>
            <person name="Dewar K."/>
            <person name="Doyle M."/>
            <person name="FitzHugh W."/>
            <person name="Funke R."/>
            <person name="Gage D."/>
            <person name="Harris K."/>
            <person name="Heaford A."/>
            <person name="Howland J."/>
            <person name="Kann L."/>
            <person name="Lehoczky J."/>
            <person name="LeVine R."/>
            <person name="McEwan P."/>
            <person name="McKernan K."/>
            <person name="Meldrim J."/>
            <person name="Mesirov J.P."/>
            <person name="Miranda C."/>
            <person name="Morris W."/>
            <person name="Naylor J."/>
            <person name="Raymond C."/>
            <person name="Rosetti M."/>
            <person name="Santos R."/>
            <person name="Sheridan A."/>
            <person name="Sougnez C."/>
            <person name="Stange-Thomann N."/>
            <person name="Stojanovic N."/>
            <person name="Subramanian A."/>
            <person name="Wyman D."/>
            <person name="Rogers J."/>
            <person name="Sulston J."/>
            <person name="Ainscough R."/>
            <person name="Beck S."/>
            <person name="Bentley D."/>
            <person name="Burton J."/>
            <person name="Clee C."/>
            <person name="Carter N."/>
            <person name="Coulson A."/>
            <person name="Deadman R."/>
            <person name="Deloukas P."/>
            <person name="Dunham A."/>
            <person name="Dunham I."/>
            <person name="Durbin R."/>
            <person name="French L."/>
            <person name="Grafham D."/>
            <person name="Gregory S."/>
            <person name="Hubbard T."/>
            <person name="Humphray S."/>
            <person name="Hunt A."/>
            <person name="Jones M."/>
            <person name="Lloyd C."/>
            <person name="McMurray A."/>
            <person name="Matthews L."/>
            <person name="Mercer S."/>
            <person name="Milne S."/>
            <person name="Mullikin J.C."/>
            <person name="Mungall A."/>
            <person name="Plumb R."/>
            <person name="Ross M."/>
            <person name="Shownkeen R."/>
            <person name="Sims S."/>
            <person name="Waterston R.H."/>
            <person name="Wilson R.K."/>
            <person name="Hillier L.W."/>
            <person name="McPherson J.D."/>
            <person name="Marra M.A."/>
            <person name="Mardis E.R."/>
            <person name="Fulton L.A."/>
            <person name="Chinwalla A.T."/>
            <person name="Pepin K.H."/>
            <person name="Gish W.R."/>
            <person name="Chissoe S.L."/>
            <person name="Wendl M.C."/>
            <person name="Delehaunty K.D."/>
            <person name="Miner T.L."/>
            <person name="Delehaunty A."/>
            <person name="Kramer J.B."/>
            <person name="Cook L.L."/>
            <person name="Fulton R.S."/>
            <person name="Johnson D.L."/>
            <person name="Minx P.J."/>
            <person name="Clifton S.W."/>
            <person name="Hawkins T."/>
            <person name="Branscomb E."/>
            <person name="Predki P."/>
            <person name="Richardson P."/>
            <person name="Wenning S."/>
            <person name="Slezak T."/>
            <person name="Doggett N."/>
            <person name="Cheng J.F."/>
            <person name="Olsen A."/>
            <person name="Lucas S."/>
            <person name="Elkin C."/>
            <person name="Uberbacher E."/>
            <person name="Frazier M."/>
            <person name="Gibbs R.A."/>
            <person name="Muzny D.M."/>
            <person name="Scherer S.E."/>
            <person name="Bouck J.B."/>
            <person name="Sodergren E.J."/>
            <person name="Worley K.C."/>
            <person name="Rives C.M."/>
            <person name="Gorrell J.H."/>
            <person name="Metzker M.L."/>
            <person name="Naylor S.L."/>
            <person name="Kucherlapati R.S."/>
            <person name="Nelson D.L."/>
            <person name="Weinstock G.M."/>
            <person name="Sakaki Y."/>
            <person name="Fujiyama A."/>
            <person name="Hattori M."/>
            <person name="Yada T."/>
            <person name="Toyoda A."/>
            <person name="Itoh T."/>
            <person name="Kawagoe C."/>
            <person name="Watanabe H."/>
            <person name="Totoki Y."/>
            <person name="Taylor T."/>
            <person name="Weissenbach J."/>
            <person name="Heilig R."/>
            <person name="Saurin W."/>
            <person name="Artiguenave F."/>
            <person name="Brottier P."/>
            <person name="Bruls T."/>
            <person name="Pelletier E."/>
            <person name="Robert C."/>
            <person name="Wincker P."/>
            <person name="Smith D.R."/>
            <person name="Doucette-Stamm L."/>
            <person name="Rubenfield M."/>
            <person name="Weinstock K."/>
            <person name="Lee H.M."/>
            <person name="Dubois J."/>
            <person name="Rosenthal A."/>
            <person name="Platzer M."/>
            <person name="Nyakatura G."/>
            <person name="Taudien S."/>
            <person name="Rump A."/>
            <person name="Yang H."/>
            <person name="Yu J."/>
            <person name="Wang J."/>
            <person name="Huang G."/>
            <person name="Gu J."/>
            <person name="Hood L."/>
            <person name="Rowen L."/>
            <person name="Madan A."/>
            <person name="Qin S."/>
            <person name="Davis R.W."/>
            <person name="Federspiel N.A."/>
            <person name="Abola A.P."/>
            <person name="Proctor M.J."/>
            <person name="Myers R.M."/>
            <person name="Schmutz J."/>
            <person name="Dickson M."/>
            <person name="Grimwood J."/>
            <person name="Cox D.R."/>
            <person name="Olson M.V."/>
            <person name="Kaul R."/>
            <person name="Raymond C."/>
            <person name="Shimizu N."/>
            <person name="Kawasaki K."/>
            <person name="Minoshima S."/>
            <person name="Evans G.A."/>
            <person name="Athanasiou M."/>
            <person name="Schultz R."/>
            <person name="Roe B.A."/>
            <person name="Chen F."/>
            <person name="Pan H."/>
            <person name="Ramser J."/>
            <person name="Lehrach H."/>
            <person name="Reinhardt R."/>
            <person name="McCombie W.R."/>
            <person name="de la Bastide M."/>
            <person name="Dedhia N."/>
            <person name="Blocker H."/>
            <person name="Hornischer K."/>
            <person name="Nordsiek G."/>
            <person name="Agarwala R."/>
            <person name="Aravind L."/>
            <person name="Bailey J.A."/>
            <person name="Bateman A."/>
            <person name="Batzoglou S."/>
            <person name="Birney E."/>
            <person name="Bork P."/>
            <person name="Brown D.G."/>
            <person name="Burge C.B."/>
            <person name="Cerutti L."/>
            <person name="Chen H.C."/>
            <person name="Church D."/>
            <person name="Clamp M."/>
            <person name="Copley R.R."/>
            <person name="Doerks T."/>
            <person name="Eddy S.R."/>
            <person name="Eichler E.E."/>
            <person name="Furey T.S."/>
            <person name="Galagan J."/>
            <person name="Gilbert J.G."/>
            <person name="Harmon C."/>
            <person name="Hayashizaki Y."/>
            <person name="Haussler D."/>
            <person name="Hermjakob H."/>
            <person name="Hokamp K."/>
            <person name="Jang W."/>
            <person name="Johnson L.S."/>
            <person name="Jones T.A."/>
            <person name="Kasif S."/>
            <person name="Kaspryzk A."/>
            <person name="Kennedy S."/>
            <person name="Kent W.J."/>
            <person name="Kitts P."/>
            <person name="Koonin E.V."/>
            <person name="Korf I."/>
            <person name="Kulp D."/>
            <person name="Lancet D."/>
            <person name="Lowe T.M."/>
            <person name="McLysaght A."/>
            <person name="Mikkelsen T."/>
            <person name="Moran J.V."/>
            <person name="Mulder N."/>
            <person name="Pollara V.J."/>
            <person name="Ponting C.P."/>
            <person name="Schuler G."/>
            <person name="Schultz J."/>
            <person name="Slater G."/>
            <person name="Smit A.F."/>
            <person name="Stupka E."/>
            <person name="Szustakowski J."/>
            <person name="Thierry-Mieg D."/>
            <person name="Thierry-Mieg J."/>
            <person name="Wagner L."/>
            <person name="Wallis J."/>
            <person name="Wheeler R."/>
            <person name="Williams A."/>
            <person name="Wolf Y.I."/>
            <person name="Wolfe K.H."/>
            <person name="Yang S.P."/>
            <person name="Yeh R.F."/>
            <person name="Collins F."/>
            <person name="Guyer M.S."/>
            <person name="Peterson J."/>
            <person name="Felsenfeld A."/>
            <person name="Wetterstrand K.A."/>
            <person name="Patrinos A."/>
            <person name="Morgan M.J."/>
            <person name="de Jong P."/>
            <person name="Catanese J.J."/>
            <person name="Osoegawa K."/>
            <person name="Shizuya H."/>
            <person name="Choi S."/>
            <person name="Chen Y.J."/>
        </authorList>
    </citation>
    <scope>NUCLEOTIDE SEQUENCE [LARGE SCALE GENOMIC DNA]</scope>
</reference>
<feature type="compositionally biased region" description="Polar residues" evidence="1">
    <location>
        <begin position="37"/>
        <end position="56"/>
    </location>
</feature>
<dbReference type="Ensembl" id="ENST00000697338.1">
    <property type="protein sequence ID" value="ENSP00000513260.1"/>
    <property type="gene ID" value="ENSG00000007171.20"/>
</dbReference>
<proteinExistence type="evidence at protein level"/>
<organism evidence="2 3">
    <name type="scientific">Homo sapiens</name>
    <name type="common">Human</name>
    <dbReference type="NCBI Taxonomy" id="9606"/>
    <lineage>
        <taxon>Eukaryota</taxon>
        <taxon>Metazoa</taxon>
        <taxon>Chordata</taxon>
        <taxon>Craniata</taxon>
        <taxon>Vertebrata</taxon>
        <taxon>Euteleostomi</taxon>
        <taxon>Mammalia</taxon>
        <taxon>Eutheria</taxon>
        <taxon>Euarchontoglires</taxon>
        <taxon>Primates</taxon>
        <taxon>Haplorrhini</taxon>
        <taxon>Catarrhini</taxon>
        <taxon>Hominidae</taxon>
        <taxon>Homo</taxon>
    </lineage>
</organism>
<evidence type="ECO:0000313" key="3">
    <source>
        <dbReference type="Proteomes" id="UP000005640"/>
    </source>
</evidence>
<gene>
    <name evidence="2" type="primary">NOS2</name>
</gene>
<sequence length="133" mass="14508">MREGLGAACEAAGPRLCRLLCRILRPKPDCCPRRASPVTQDDLQYHNLSKQQNESPQPLVETGKKSPESLVKLDATPLSSPRHVRIKNWGSGMTFQDTLHHKAKGGKNRGTSGQGGSGNKGDRNNRNLPTDGR</sequence>
<keyword evidence="3" id="KW-1185">Reference proteome</keyword>
<dbReference type="Ensembl" id="ENST00000697338.1">
    <property type="protein sequence ID" value="ENSP00000513260.1"/>
    <property type="gene ID" value="ENSG00000007171.19"/>
</dbReference>
<dbReference type="AlphaFoldDB" id="A0A8V8TMI7"/>
<dbReference type="Proteomes" id="UP000005640">
    <property type="component" value="Chromosome 17"/>
</dbReference>
<reference evidence="2 3" key="2">
    <citation type="journal article" date="2004" name="Nature">
        <title>Finishing the euchromatic sequence of the human genome.</title>
        <authorList>
            <consortium name="International Human Genome Sequencing Consortium"/>
        </authorList>
    </citation>
    <scope>NUCLEOTIDE SEQUENCE [LARGE SCALE GENOMIC DNA]</scope>
</reference>
<dbReference type="GeneTree" id="ENSGT00940000159752"/>
<evidence type="ECO:0000313" key="2">
    <source>
        <dbReference type="Ensembl" id="ENSP00000513260.1"/>
    </source>
</evidence>
<reference evidence="2 3" key="3">
    <citation type="journal article" date="2006" name="Nature">
        <title>DNA sequence of human chromosome 17 and analysis of rearrangement in the human lineage.</title>
        <authorList>
            <person name="Zody M.C."/>
            <person name="Garber M."/>
            <person name="Adams D.J."/>
            <person name="Sharpe T."/>
            <person name="Harrow J."/>
            <person name="Lupski J.R."/>
            <person name="Nicholson C."/>
            <person name="Searle S.M."/>
            <person name="Wilming L."/>
            <person name="Young S.K."/>
            <person name="Abouelleil A."/>
            <person name="Allen N.R."/>
            <person name="Bi W."/>
            <person name="Bloom T."/>
            <person name="Borowsky M.L."/>
            <person name="Bugalter B.E."/>
            <person name="Butler J."/>
            <person name="Chang J.L."/>
            <person name="Chen C.K."/>
            <person name="Cook A."/>
            <person name="Corum B."/>
            <person name="Cuomo C.A."/>
            <person name="de Jong P.J."/>
            <person name="DeCaprio D."/>
            <person name="Dewar K."/>
            <person name="FitzGerald M."/>
            <person name="Gilbert J."/>
            <person name="Gibson R."/>
            <person name="Gnerre S."/>
            <person name="Goldstein S."/>
            <person name="Grafham D.V."/>
            <person name="Grocock R."/>
            <person name="Hafez N."/>
            <person name="Hagopian D.S."/>
            <person name="Hart E."/>
            <person name="Norman C.H."/>
            <person name="Humphray S."/>
            <person name="Jaffe D.B."/>
            <person name="Jones M."/>
            <person name="Kamal M."/>
            <person name="Khodiyar V.K."/>
            <person name="LaButti K."/>
            <person name="Laird G."/>
            <person name="Lehoczky J."/>
            <person name="Liu X."/>
            <person name="Lokyitsang T."/>
            <person name="Loveland J."/>
            <person name="Lui A."/>
            <person name="Macdonald P."/>
            <person name="Major J.E."/>
            <person name="Matthews L."/>
            <person name="Mauceli E."/>
            <person name="McCarroll S.A."/>
            <person name="Mihalev A.H."/>
            <person name="Mudge J."/>
            <person name="Nguyen C."/>
            <person name="Nicol R."/>
            <person name="O'Leary S.B."/>
            <person name="Osoegawa K."/>
            <person name="Schwartz D.C."/>
            <person name="Shaw-Smith C."/>
            <person name="Stankiewicz P."/>
            <person name="Steward C."/>
            <person name="Swarbreck D."/>
            <person name="Venkataraman V."/>
            <person name="Whittaker C.A."/>
            <person name="Yang X."/>
            <person name="Zimmer A.R."/>
            <person name="Bradley A."/>
            <person name="Hubbard T."/>
            <person name="Birren B.W."/>
            <person name="Rogers J."/>
            <person name="Lander E.S."/>
            <person name="Nusbaum C."/>
        </authorList>
    </citation>
    <scope>NUCLEOTIDE SEQUENCE [LARGE SCALE GENOMIC DNA]</scope>
</reference>
<reference evidence="2" key="4">
    <citation type="submission" date="2025-08" db="UniProtKB">
        <authorList>
            <consortium name="Ensembl"/>
        </authorList>
    </citation>
    <scope>IDENTIFICATION</scope>
</reference>
<evidence type="ECO:0007829" key="5">
    <source>
        <dbReference type="ProteomicsDB" id="A0A8V8TMI7"/>
    </source>
</evidence>
<accession>A0A8V8TMI7</accession>
<dbReference type="EMBL" id="AC130289">
    <property type="status" value="NOT_ANNOTATED_CDS"/>
    <property type="molecule type" value="Genomic_DNA"/>
</dbReference>
<evidence type="ECO:0007829" key="4">
    <source>
        <dbReference type="PeptideAtlas" id="A0A8V8TMI7"/>
    </source>
</evidence>
<keyword evidence="4 5" id="KW-1267">Proteomics identification</keyword>
<dbReference type="OrthoDB" id="1688044at2759"/>
<feature type="region of interest" description="Disordered" evidence="1">
    <location>
        <begin position="29"/>
        <end position="133"/>
    </location>
</feature>